<name>A0A0F9S6D1_9ZZZZ</name>
<evidence type="ECO:0008006" key="2">
    <source>
        <dbReference type="Google" id="ProtNLM"/>
    </source>
</evidence>
<proteinExistence type="predicted"/>
<organism evidence="1">
    <name type="scientific">marine sediment metagenome</name>
    <dbReference type="NCBI Taxonomy" id="412755"/>
    <lineage>
        <taxon>unclassified sequences</taxon>
        <taxon>metagenomes</taxon>
        <taxon>ecological metagenomes</taxon>
    </lineage>
</organism>
<evidence type="ECO:0000313" key="1">
    <source>
        <dbReference type="EMBL" id="KKN24868.1"/>
    </source>
</evidence>
<sequence>MEELRCPRCKTKTLRHQVNLSS</sequence>
<comment type="caution">
    <text evidence="1">The sequence shown here is derived from an EMBL/GenBank/DDBJ whole genome shotgun (WGS) entry which is preliminary data.</text>
</comment>
<reference evidence="1" key="1">
    <citation type="journal article" date="2015" name="Nature">
        <title>Complex archaea that bridge the gap between prokaryotes and eukaryotes.</title>
        <authorList>
            <person name="Spang A."/>
            <person name="Saw J.H."/>
            <person name="Jorgensen S.L."/>
            <person name="Zaremba-Niedzwiedzka K."/>
            <person name="Martijn J."/>
            <person name="Lind A.E."/>
            <person name="van Eijk R."/>
            <person name="Schleper C."/>
            <person name="Guy L."/>
            <person name="Ettema T.J."/>
        </authorList>
    </citation>
    <scope>NUCLEOTIDE SEQUENCE</scope>
</reference>
<protein>
    <recommendedName>
        <fullName evidence="2">InsA N-terminal domain-containing protein</fullName>
    </recommendedName>
</protein>
<feature type="non-terminal residue" evidence="1">
    <location>
        <position position="22"/>
    </location>
</feature>
<dbReference type="EMBL" id="LAZR01002850">
    <property type="protein sequence ID" value="KKN24868.1"/>
    <property type="molecule type" value="Genomic_DNA"/>
</dbReference>
<gene>
    <name evidence="1" type="ORF">LCGC14_0890700</name>
</gene>
<dbReference type="AlphaFoldDB" id="A0A0F9S6D1"/>
<accession>A0A0F9S6D1</accession>